<dbReference type="Gene3D" id="3.90.550.10">
    <property type="entry name" value="Spore Coat Polysaccharide Biosynthesis Protein SpsA, Chain A"/>
    <property type="match status" value="1"/>
</dbReference>
<gene>
    <name evidence="1" type="ORF">KC685_04765</name>
</gene>
<dbReference type="PANTHER" id="PTHR43179:SF7">
    <property type="entry name" value="RHAMNOSYLTRANSFERASE WBBL"/>
    <property type="match status" value="1"/>
</dbReference>
<dbReference type="AlphaFoldDB" id="A0A955I193"/>
<proteinExistence type="predicted"/>
<dbReference type="EMBL" id="JAGQLN010000024">
    <property type="protein sequence ID" value="MCA9377200.1"/>
    <property type="molecule type" value="Genomic_DNA"/>
</dbReference>
<comment type="caution">
    <text evidence="1">The sequence shown here is derived from an EMBL/GenBank/DDBJ whole genome shotgun (WGS) entry which is preliminary data.</text>
</comment>
<name>A0A955I193_9BACT</name>
<dbReference type="PANTHER" id="PTHR43179">
    <property type="entry name" value="RHAMNOSYLTRANSFERASE WBBL"/>
    <property type="match status" value="1"/>
</dbReference>
<dbReference type="Proteomes" id="UP000741282">
    <property type="component" value="Unassembled WGS sequence"/>
</dbReference>
<sequence>MYHYFQIVLYNSSKTLPKLLNSLISAQKPEGTKVVLHLRDQSENEEEHKKIKKILGENRSEDLEYVLTKGENIGFGRGHNTLFNDLTKVTHSDFFILNPDGLIFDDFFIEFQKHLDYFERSAENGFKWGMLEIHQFPAEHPKEYDPANLRTNWVSCAAVFIDRDMFVATNGFDDNIFMYGEDVDLSMRSKILGYELYHLPTVRFVHISYGLDHDKDNSFINKYIPASEMYLRHKYMGEDNVMEFETKLLNHPFRNEIIAIYNKLSKNLTDEYLGKIDLLPYKGTYARHRW</sequence>
<dbReference type="InterPro" id="IPR029044">
    <property type="entry name" value="Nucleotide-diphossugar_trans"/>
</dbReference>
<protein>
    <recommendedName>
        <fullName evidence="3">Glycosyltransferase family 2 protein</fullName>
    </recommendedName>
</protein>
<accession>A0A955I193</accession>
<evidence type="ECO:0008006" key="3">
    <source>
        <dbReference type="Google" id="ProtNLM"/>
    </source>
</evidence>
<reference evidence="1" key="2">
    <citation type="journal article" date="2021" name="Microbiome">
        <title>Successional dynamics and alternative stable states in a saline activated sludge microbial community over 9 years.</title>
        <authorList>
            <person name="Wang Y."/>
            <person name="Ye J."/>
            <person name="Ju F."/>
            <person name="Liu L."/>
            <person name="Boyd J.A."/>
            <person name="Deng Y."/>
            <person name="Parks D.H."/>
            <person name="Jiang X."/>
            <person name="Yin X."/>
            <person name="Woodcroft B.J."/>
            <person name="Tyson G.W."/>
            <person name="Hugenholtz P."/>
            <person name="Polz M.F."/>
            <person name="Zhang T."/>
        </authorList>
    </citation>
    <scope>NUCLEOTIDE SEQUENCE</scope>
    <source>
        <strain evidence="1">HKST-UBA17</strain>
    </source>
</reference>
<dbReference type="SUPFAM" id="SSF53448">
    <property type="entry name" value="Nucleotide-diphospho-sugar transferases"/>
    <property type="match status" value="1"/>
</dbReference>
<evidence type="ECO:0000313" key="2">
    <source>
        <dbReference type="Proteomes" id="UP000741282"/>
    </source>
</evidence>
<organism evidence="1 2">
    <name type="scientific">Candidatus Dojkabacteria bacterium</name>
    <dbReference type="NCBI Taxonomy" id="2099670"/>
    <lineage>
        <taxon>Bacteria</taxon>
        <taxon>Candidatus Dojkabacteria</taxon>
    </lineage>
</organism>
<reference evidence="1" key="1">
    <citation type="submission" date="2020-04" db="EMBL/GenBank/DDBJ databases">
        <authorList>
            <person name="Zhang T."/>
        </authorList>
    </citation>
    <scope>NUCLEOTIDE SEQUENCE</scope>
    <source>
        <strain evidence="1">HKST-UBA17</strain>
    </source>
</reference>
<evidence type="ECO:0000313" key="1">
    <source>
        <dbReference type="EMBL" id="MCA9377200.1"/>
    </source>
</evidence>